<feature type="domain" description="Peptidase S54 rhomboid" evidence="12">
    <location>
        <begin position="46"/>
        <end position="188"/>
    </location>
</feature>
<evidence type="ECO:0000256" key="7">
    <source>
        <dbReference type="ARBA" id="ARBA00022801"/>
    </source>
</evidence>
<sequence length="278" mass="30445">MQWYGKLPAGVAVVVALCTALQVLNTFFTVPGCLSGASWLSRPFTQVYTFIMNHFLHTGWIHLIFNMLAFVPFAGYQERNMGTYPMLHLVLLLGVATSAIYVVLTFLFGFLFKGLWVGCVAGISGVVFALISLEANKGDLQTQDFFGLKIPGSMFPWFLIIVTQFLFMGSSFFGHLSGIFAGILYAQGILDKAFPSPSYFHRLESTPFFAFIHGLPNFIPQPGGISLPSYNATPLSTVSPTTTYYQRSSYQGYGAVGGNAPGQNSSQDQTALMSDRDI</sequence>
<evidence type="ECO:0000256" key="3">
    <source>
        <dbReference type="ARBA" id="ARBA00009045"/>
    </source>
</evidence>
<dbReference type="EC" id="3.4.21.105" evidence="4"/>
<evidence type="ECO:0000256" key="9">
    <source>
        <dbReference type="ARBA" id="ARBA00023136"/>
    </source>
</evidence>
<dbReference type="SUPFAM" id="SSF144091">
    <property type="entry name" value="Rhomboid-like"/>
    <property type="match status" value="1"/>
</dbReference>
<dbReference type="Pfam" id="PF01694">
    <property type="entry name" value="Rhomboid"/>
    <property type="match status" value="1"/>
</dbReference>
<feature type="transmembrane region" description="Helical" evidence="11">
    <location>
        <begin position="89"/>
        <end position="108"/>
    </location>
</feature>
<protein>
    <recommendedName>
        <fullName evidence="4">rhomboid protease</fullName>
        <ecNumber evidence="4">3.4.21.105</ecNumber>
    </recommendedName>
</protein>
<comment type="catalytic activity">
    <reaction evidence="1">
        <text>Cleaves type-1 transmembrane domains using a catalytic dyad composed of serine and histidine that are contributed by different transmembrane domains.</text>
        <dbReference type="EC" id="3.4.21.105"/>
    </reaction>
</comment>
<evidence type="ECO:0000256" key="10">
    <source>
        <dbReference type="SAM" id="MobiDB-lite"/>
    </source>
</evidence>
<evidence type="ECO:0000256" key="8">
    <source>
        <dbReference type="ARBA" id="ARBA00022989"/>
    </source>
</evidence>
<dbReference type="AlphaFoldDB" id="A0A1Y2CCE7"/>
<dbReference type="OrthoDB" id="10257275at2759"/>
<feature type="region of interest" description="Disordered" evidence="10">
    <location>
        <begin position="256"/>
        <end position="278"/>
    </location>
</feature>
<feature type="compositionally biased region" description="Polar residues" evidence="10">
    <location>
        <begin position="261"/>
        <end position="272"/>
    </location>
</feature>
<evidence type="ECO:0000313" key="14">
    <source>
        <dbReference type="Proteomes" id="UP000193642"/>
    </source>
</evidence>
<proteinExistence type="inferred from homology"/>
<evidence type="ECO:0000256" key="5">
    <source>
        <dbReference type="ARBA" id="ARBA00022670"/>
    </source>
</evidence>
<comment type="caution">
    <text evidence="13">The sequence shown here is derived from an EMBL/GenBank/DDBJ whole genome shotgun (WGS) entry which is preliminary data.</text>
</comment>
<reference evidence="13 14" key="1">
    <citation type="submission" date="2016-07" db="EMBL/GenBank/DDBJ databases">
        <title>Pervasive Adenine N6-methylation of Active Genes in Fungi.</title>
        <authorList>
            <consortium name="DOE Joint Genome Institute"/>
            <person name="Mondo S.J."/>
            <person name="Dannebaum R.O."/>
            <person name="Kuo R.C."/>
            <person name="Labutti K."/>
            <person name="Haridas S."/>
            <person name="Kuo A."/>
            <person name="Salamov A."/>
            <person name="Ahrendt S.R."/>
            <person name="Lipzen A."/>
            <person name="Sullivan W."/>
            <person name="Andreopoulos W.B."/>
            <person name="Clum A."/>
            <person name="Lindquist E."/>
            <person name="Daum C."/>
            <person name="Ramamoorthy G.K."/>
            <person name="Gryganskyi A."/>
            <person name="Culley D."/>
            <person name="Magnuson J.K."/>
            <person name="James T.Y."/>
            <person name="O'Malley M.A."/>
            <person name="Stajich J.E."/>
            <person name="Spatafora J.W."/>
            <person name="Visel A."/>
            <person name="Grigoriev I.V."/>
        </authorList>
    </citation>
    <scope>NUCLEOTIDE SEQUENCE [LARGE SCALE GENOMIC DNA]</scope>
    <source>
        <strain evidence="13 14">JEL800</strain>
    </source>
</reference>
<evidence type="ECO:0000256" key="6">
    <source>
        <dbReference type="ARBA" id="ARBA00022692"/>
    </source>
</evidence>
<dbReference type="Gene3D" id="1.20.1540.10">
    <property type="entry name" value="Rhomboid-like"/>
    <property type="match status" value="1"/>
</dbReference>
<keyword evidence="6 11" id="KW-0812">Transmembrane</keyword>
<evidence type="ECO:0000259" key="12">
    <source>
        <dbReference type="Pfam" id="PF01694"/>
    </source>
</evidence>
<name>A0A1Y2CCE7_9FUNG</name>
<dbReference type="GO" id="GO:0006508">
    <property type="term" value="P:proteolysis"/>
    <property type="evidence" value="ECO:0007669"/>
    <property type="project" value="UniProtKB-KW"/>
</dbReference>
<comment type="subcellular location">
    <subcellularLocation>
        <location evidence="2">Membrane</location>
        <topology evidence="2">Multi-pass membrane protein</topology>
    </subcellularLocation>
</comment>
<keyword evidence="5" id="KW-0645">Protease</keyword>
<feature type="transmembrane region" description="Helical" evidence="11">
    <location>
        <begin position="145"/>
        <end position="166"/>
    </location>
</feature>
<dbReference type="InterPro" id="IPR022764">
    <property type="entry name" value="Peptidase_S54_rhomboid_dom"/>
</dbReference>
<keyword evidence="8 11" id="KW-1133">Transmembrane helix</keyword>
<feature type="transmembrane region" description="Helical" evidence="11">
    <location>
        <begin position="60"/>
        <end position="77"/>
    </location>
</feature>
<dbReference type="PANTHER" id="PTHR43066">
    <property type="entry name" value="RHOMBOID-RELATED PROTEIN"/>
    <property type="match status" value="1"/>
</dbReference>
<dbReference type="GO" id="GO:0016020">
    <property type="term" value="C:membrane"/>
    <property type="evidence" value="ECO:0007669"/>
    <property type="project" value="UniProtKB-SubCell"/>
</dbReference>
<keyword evidence="9 11" id="KW-0472">Membrane</keyword>
<evidence type="ECO:0000256" key="2">
    <source>
        <dbReference type="ARBA" id="ARBA00004141"/>
    </source>
</evidence>
<dbReference type="STRING" id="329046.A0A1Y2CCE7"/>
<dbReference type="EMBL" id="MCGO01000021">
    <property type="protein sequence ID" value="ORY44713.1"/>
    <property type="molecule type" value="Genomic_DNA"/>
</dbReference>
<feature type="transmembrane region" description="Helical" evidence="11">
    <location>
        <begin position="114"/>
        <end position="133"/>
    </location>
</feature>
<evidence type="ECO:0000256" key="1">
    <source>
        <dbReference type="ARBA" id="ARBA00000156"/>
    </source>
</evidence>
<gene>
    <name evidence="13" type="ORF">BCR33DRAFT_716682</name>
</gene>
<keyword evidence="14" id="KW-1185">Reference proteome</keyword>
<keyword evidence="7" id="KW-0378">Hydrolase</keyword>
<dbReference type="GO" id="GO:0004252">
    <property type="term" value="F:serine-type endopeptidase activity"/>
    <property type="evidence" value="ECO:0007669"/>
    <property type="project" value="InterPro"/>
</dbReference>
<organism evidence="13 14">
    <name type="scientific">Rhizoclosmatium globosum</name>
    <dbReference type="NCBI Taxonomy" id="329046"/>
    <lineage>
        <taxon>Eukaryota</taxon>
        <taxon>Fungi</taxon>
        <taxon>Fungi incertae sedis</taxon>
        <taxon>Chytridiomycota</taxon>
        <taxon>Chytridiomycota incertae sedis</taxon>
        <taxon>Chytridiomycetes</taxon>
        <taxon>Chytridiales</taxon>
        <taxon>Chytriomycetaceae</taxon>
        <taxon>Rhizoclosmatium</taxon>
    </lineage>
</organism>
<evidence type="ECO:0000256" key="11">
    <source>
        <dbReference type="SAM" id="Phobius"/>
    </source>
</evidence>
<comment type="similarity">
    <text evidence="3">Belongs to the peptidase S54 family.</text>
</comment>
<evidence type="ECO:0000313" key="13">
    <source>
        <dbReference type="EMBL" id="ORY44713.1"/>
    </source>
</evidence>
<dbReference type="Proteomes" id="UP000193642">
    <property type="component" value="Unassembled WGS sequence"/>
</dbReference>
<accession>A0A1Y2CCE7</accession>
<dbReference type="InterPro" id="IPR035952">
    <property type="entry name" value="Rhomboid-like_sf"/>
</dbReference>
<dbReference type="PANTHER" id="PTHR43066:SF1">
    <property type="entry name" value="RHOMBOID PROTEIN 2"/>
    <property type="match status" value="1"/>
</dbReference>
<evidence type="ECO:0000256" key="4">
    <source>
        <dbReference type="ARBA" id="ARBA00013039"/>
    </source>
</evidence>